<accession>A0A366WSL3</accession>
<gene>
    <name evidence="1" type="ORF">DS909_18110</name>
</gene>
<dbReference type="EMBL" id="QOCE01000045">
    <property type="protein sequence ID" value="RBW51509.1"/>
    <property type="molecule type" value="Genomic_DNA"/>
</dbReference>
<dbReference type="Pfam" id="PF01177">
    <property type="entry name" value="Asp_Glu_race"/>
    <property type="match status" value="1"/>
</dbReference>
<dbReference type="RefSeq" id="WP_113824864.1">
    <property type="nucleotide sequence ID" value="NZ_QOCE01000045.1"/>
</dbReference>
<dbReference type="Gene3D" id="3.40.50.1860">
    <property type="match status" value="2"/>
</dbReference>
<protein>
    <submittedName>
        <fullName evidence="1">Aspartate/glutamate racemase family protein</fullName>
    </submittedName>
</protein>
<evidence type="ECO:0000313" key="2">
    <source>
        <dbReference type="Proteomes" id="UP000252706"/>
    </source>
</evidence>
<dbReference type="Proteomes" id="UP000252706">
    <property type="component" value="Unassembled WGS sequence"/>
</dbReference>
<comment type="caution">
    <text evidence="1">The sequence shown here is derived from an EMBL/GenBank/DDBJ whole genome shotgun (WGS) entry which is preliminary data.</text>
</comment>
<sequence>MHIGLIGGIGPAATAAYYLKLVGRCRDAGVPLDLTIVNADIQTLAHNAQADCRDDQAAIYAELIDRLAAAGAKAAAITSIGGSFCEDETRALSALPLVSAFGALDDHFVTQGIGTIGILGTETVMRSHLYGRMTGTKTVIPEGQIAEVGQAYIDTALAGRSTDSARDLFFTAGRRMIEKMGADAVVLAGTDLGLAFDGQSPGFPVVDAIDVHVEHLFLLASDALKTQDLSL</sequence>
<organism evidence="1 2">
    <name type="scientific">Phaeobacter gallaeciensis</name>
    <dbReference type="NCBI Taxonomy" id="60890"/>
    <lineage>
        <taxon>Bacteria</taxon>
        <taxon>Pseudomonadati</taxon>
        <taxon>Pseudomonadota</taxon>
        <taxon>Alphaproteobacteria</taxon>
        <taxon>Rhodobacterales</taxon>
        <taxon>Roseobacteraceae</taxon>
        <taxon>Phaeobacter</taxon>
    </lineage>
</organism>
<dbReference type="GO" id="GO:0047661">
    <property type="term" value="F:amino-acid racemase activity"/>
    <property type="evidence" value="ECO:0007669"/>
    <property type="project" value="InterPro"/>
</dbReference>
<dbReference type="InterPro" id="IPR001920">
    <property type="entry name" value="Asp/Glu_race"/>
</dbReference>
<dbReference type="SUPFAM" id="SSF53681">
    <property type="entry name" value="Aspartate/glutamate racemase"/>
    <property type="match status" value="2"/>
</dbReference>
<evidence type="ECO:0000313" key="1">
    <source>
        <dbReference type="EMBL" id="RBW51509.1"/>
    </source>
</evidence>
<proteinExistence type="predicted"/>
<dbReference type="OrthoDB" id="9803739at2"/>
<dbReference type="AlphaFoldDB" id="A0A366WSL3"/>
<dbReference type="InterPro" id="IPR015942">
    <property type="entry name" value="Asp/Glu/hydantoin_racemase"/>
</dbReference>
<name>A0A366WSL3_9RHOB</name>
<reference evidence="1 2" key="1">
    <citation type="submission" date="2018-07" db="EMBL/GenBank/DDBJ databases">
        <title>Modular assembly of carbohydrate-degrading microbial communities in the ocean.</title>
        <authorList>
            <person name="Enke T.N."/>
            <person name="Datta M.S."/>
            <person name="Schwartzman J.A."/>
            <person name="Cermak N."/>
            <person name="Schmitz D.A."/>
            <person name="Barrere J."/>
            <person name="Cordero O.X."/>
        </authorList>
    </citation>
    <scope>NUCLEOTIDE SEQUENCE [LARGE SCALE GENOMIC DNA]</scope>
    <source>
        <strain evidence="1 2">C3M10</strain>
    </source>
</reference>